<protein>
    <submittedName>
        <fullName evidence="1">Uncharacterized protein</fullName>
    </submittedName>
</protein>
<dbReference type="EMBL" id="BPLR01018541">
    <property type="protein sequence ID" value="GIZ00439.1"/>
    <property type="molecule type" value="Genomic_DNA"/>
</dbReference>
<accession>A0AAV4Y0V4</accession>
<comment type="caution">
    <text evidence="1">The sequence shown here is derived from an EMBL/GenBank/DDBJ whole genome shotgun (WGS) entry which is preliminary data.</text>
</comment>
<dbReference type="Proteomes" id="UP001054945">
    <property type="component" value="Unassembled WGS sequence"/>
</dbReference>
<evidence type="ECO:0000313" key="1">
    <source>
        <dbReference type="EMBL" id="GIZ00439.1"/>
    </source>
</evidence>
<evidence type="ECO:0000313" key="2">
    <source>
        <dbReference type="Proteomes" id="UP001054945"/>
    </source>
</evidence>
<keyword evidence="2" id="KW-1185">Reference proteome</keyword>
<reference evidence="1 2" key="1">
    <citation type="submission" date="2021-06" db="EMBL/GenBank/DDBJ databases">
        <title>Caerostris extrusa draft genome.</title>
        <authorList>
            <person name="Kono N."/>
            <person name="Arakawa K."/>
        </authorList>
    </citation>
    <scope>NUCLEOTIDE SEQUENCE [LARGE SCALE GENOMIC DNA]</scope>
</reference>
<dbReference type="AlphaFoldDB" id="A0AAV4Y0V4"/>
<proteinExistence type="predicted"/>
<name>A0AAV4Y0V4_CAEEX</name>
<sequence length="108" mass="11445">MVASPGKRGMIKCAGGVTSGPRLLPHVINHCGIHSHAWQLHHNAIVERVLKAISPKASILSVNQNVCGTTLRLDIVAQIGKKVLLIDVTCPFEGGGHFFYSGLGGKVL</sequence>
<gene>
    <name evidence="1" type="ORF">CEXT_276201</name>
</gene>
<organism evidence="1 2">
    <name type="scientific">Caerostris extrusa</name>
    <name type="common">Bark spider</name>
    <name type="synonym">Caerostris bankana</name>
    <dbReference type="NCBI Taxonomy" id="172846"/>
    <lineage>
        <taxon>Eukaryota</taxon>
        <taxon>Metazoa</taxon>
        <taxon>Ecdysozoa</taxon>
        <taxon>Arthropoda</taxon>
        <taxon>Chelicerata</taxon>
        <taxon>Arachnida</taxon>
        <taxon>Araneae</taxon>
        <taxon>Araneomorphae</taxon>
        <taxon>Entelegynae</taxon>
        <taxon>Araneoidea</taxon>
        <taxon>Araneidae</taxon>
        <taxon>Caerostris</taxon>
    </lineage>
</organism>